<dbReference type="ExpressionAtlas" id="A0A1D6MST9">
    <property type="expression patterns" value="baseline and differential"/>
</dbReference>
<dbReference type="AlphaFoldDB" id="A0A1D6MST9"/>
<evidence type="ECO:0000313" key="1">
    <source>
        <dbReference type="EMBL" id="ONM31985.1"/>
    </source>
</evidence>
<dbReference type="EMBL" id="CM007649">
    <property type="protein sequence ID" value="ONM31985.1"/>
    <property type="molecule type" value="Genomic_DNA"/>
</dbReference>
<reference evidence="1" key="1">
    <citation type="submission" date="2015-12" db="EMBL/GenBank/DDBJ databases">
        <title>Update maize B73 reference genome by single molecule sequencing technologies.</title>
        <authorList>
            <consortium name="Maize Genome Sequencing Project"/>
            <person name="Ware D."/>
        </authorList>
    </citation>
    <scope>NUCLEOTIDE SEQUENCE [LARGE SCALE GENOMIC DNA]</scope>
    <source>
        <tissue evidence="1">Seedling</tissue>
    </source>
</reference>
<protein>
    <submittedName>
        <fullName evidence="1">AMSH-like ubiquitin thioesterase 3</fullName>
    </submittedName>
</protein>
<sequence length="75" mass="8311">MGRPQPARAGAINIEACARPIAVDHRISLPYYFRIAGSLLRQVETLTSPRSPAWWIDPSFLDPISSPLTYSCLVV</sequence>
<proteinExistence type="predicted"/>
<gene>
    <name evidence="1" type="ORF">ZEAMMB73_Zm00001d040760</name>
</gene>
<accession>A0A1D6MST9</accession>
<name>A0A1D6MST9_MAIZE</name>
<organism evidence="1">
    <name type="scientific">Zea mays</name>
    <name type="common">Maize</name>
    <dbReference type="NCBI Taxonomy" id="4577"/>
    <lineage>
        <taxon>Eukaryota</taxon>
        <taxon>Viridiplantae</taxon>
        <taxon>Streptophyta</taxon>
        <taxon>Embryophyta</taxon>
        <taxon>Tracheophyta</taxon>
        <taxon>Spermatophyta</taxon>
        <taxon>Magnoliopsida</taxon>
        <taxon>Liliopsida</taxon>
        <taxon>Poales</taxon>
        <taxon>Poaceae</taxon>
        <taxon>PACMAD clade</taxon>
        <taxon>Panicoideae</taxon>
        <taxon>Andropogonodae</taxon>
        <taxon>Andropogoneae</taxon>
        <taxon>Tripsacinae</taxon>
        <taxon>Zea</taxon>
    </lineage>
</organism>